<dbReference type="PROSITE" id="PS00211">
    <property type="entry name" value="ABC_TRANSPORTER_1"/>
    <property type="match status" value="1"/>
</dbReference>
<evidence type="ECO:0000256" key="1">
    <source>
        <dbReference type="ARBA" id="ARBA00004202"/>
    </source>
</evidence>
<dbReference type="SMART" id="SM00382">
    <property type="entry name" value="AAA"/>
    <property type="match status" value="1"/>
</dbReference>
<keyword evidence="6" id="KW-0547">Nucleotide-binding</keyword>
<dbReference type="GO" id="GO:0016887">
    <property type="term" value="F:ATP hydrolysis activity"/>
    <property type="evidence" value="ECO:0007669"/>
    <property type="project" value="InterPro"/>
</dbReference>
<evidence type="ECO:0000313" key="12">
    <source>
        <dbReference type="Proteomes" id="UP000607645"/>
    </source>
</evidence>
<dbReference type="InterPro" id="IPR027417">
    <property type="entry name" value="P-loop_NTPase"/>
</dbReference>
<dbReference type="InterPro" id="IPR017871">
    <property type="entry name" value="ABC_transporter-like_CS"/>
</dbReference>
<dbReference type="SUPFAM" id="SSF52540">
    <property type="entry name" value="P-loop containing nucleoside triphosphate hydrolases"/>
    <property type="match status" value="1"/>
</dbReference>
<dbReference type="PANTHER" id="PTHR43297:SF14">
    <property type="entry name" value="ATPASE AAA-TYPE CORE DOMAIN-CONTAINING PROTEIN"/>
    <property type="match status" value="1"/>
</dbReference>
<evidence type="ECO:0000256" key="2">
    <source>
        <dbReference type="ARBA" id="ARBA00005417"/>
    </source>
</evidence>
<comment type="subcellular location">
    <subcellularLocation>
        <location evidence="1">Cell membrane</location>
        <topology evidence="1">Peripheral membrane protein</topology>
    </subcellularLocation>
</comment>
<evidence type="ECO:0000256" key="4">
    <source>
        <dbReference type="ARBA" id="ARBA00022475"/>
    </source>
</evidence>
<dbReference type="Pfam" id="PF00005">
    <property type="entry name" value="ABC_tran"/>
    <property type="match status" value="1"/>
</dbReference>
<evidence type="ECO:0000256" key="3">
    <source>
        <dbReference type="ARBA" id="ARBA00022448"/>
    </source>
</evidence>
<keyword evidence="9" id="KW-0472">Membrane</keyword>
<evidence type="ECO:0000256" key="5">
    <source>
        <dbReference type="ARBA" id="ARBA00022519"/>
    </source>
</evidence>
<dbReference type="RefSeq" id="WP_186919598.1">
    <property type="nucleotide sequence ID" value="NZ_JACOPQ010000009.1"/>
</dbReference>
<dbReference type="CDD" id="cd03257">
    <property type="entry name" value="ABC_NikE_OppD_transporters"/>
    <property type="match status" value="1"/>
</dbReference>
<evidence type="ECO:0000259" key="10">
    <source>
        <dbReference type="PROSITE" id="PS50893"/>
    </source>
</evidence>
<dbReference type="EMBL" id="JACOPQ010000009">
    <property type="protein sequence ID" value="MBC5737794.1"/>
    <property type="molecule type" value="Genomic_DNA"/>
</dbReference>
<gene>
    <name evidence="11" type="ORF">H8S62_12330</name>
</gene>
<comment type="caution">
    <text evidence="11">The sequence shown here is derived from an EMBL/GenBank/DDBJ whole genome shotgun (WGS) entry which is preliminary data.</text>
</comment>
<dbReference type="InterPro" id="IPR003439">
    <property type="entry name" value="ABC_transporter-like_ATP-bd"/>
</dbReference>
<keyword evidence="8" id="KW-1278">Translocase</keyword>
<keyword evidence="5" id="KW-0997">Cell inner membrane</keyword>
<protein>
    <submittedName>
        <fullName evidence="11">ABC transporter ATP-binding protein</fullName>
    </submittedName>
</protein>
<comment type="similarity">
    <text evidence="2">Belongs to the ABC transporter superfamily.</text>
</comment>
<dbReference type="PROSITE" id="PS50893">
    <property type="entry name" value="ABC_TRANSPORTER_2"/>
    <property type="match status" value="1"/>
</dbReference>
<dbReference type="GO" id="GO:0005886">
    <property type="term" value="C:plasma membrane"/>
    <property type="evidence" value="ECO:0007669"/>
    <property type="project" value="UniProtKB-SubCell"/>
</dbReference>
<dbReference type="AlphaFoldDB" id="A0A8J6MDI7"/>
<keyword evidence="7 11" id="KW-0067">ATP-binding</keyword>
<feature type="domain" description="ABC transporter" evidence="10">
    <location>
        <begin position="7"/>
        <end position="227"/>
    </location>
</feature>
<dbReference type="InterPro" id="IPR050388">
    <property type="entry name" value="ABC_Ni/Peptide_Import"/>
</dbReference>
<keyword evidence="3" id="KW-0813">Transport</keyword>
<dbReference type="InterPro" id="IPR003593">
    <property type="entry name" value="AAA+_ATPase"/>
</dbReference>
<accession>A0A8J6MDI7</accession>
<name>A0A8J6MDI7_9FIRM</name>
<dbReference type="PANTHER" id="PTHR43297">
    <property type="entry name" value="OLIGOPEPTIDE TRANSPORT ATP-BINDING PROTEIN APPD"/>
    <property type="match status" value="1"/>
</dbReference>
<evidence type="ECO:0000256" key="7">
    <source>
        <dbReference type="ARBA" id="ARBA00022840"/>
    </source>
</evidence>
<sequence>MTDAPLLEVRNLSVEYRCGGRPVDRLSFSLFPSEILCLRGRSGAGKSTVVNAIMGLLPALGARAWGQIFYRDTDLLSCSPRELSAVRWSEIALVPQSSMNSFNPVYTLRRTLREMLRLRDRRISDAACRLREEELADLVHLDRRLLDQYPHELSGGMKQRAAIALAVIYHPRLLILDEATTGLDIKIQADVLGTILQLKRREDMTILFISHDRELGDQFCDRRVELP</sequence>
<keyword evidence="12" id="KW-1185">Reference proteome</keyword>
<reference evidence="11" key="1">
    <citation type="submission" date="2020-08" db="EMBL/GenBank/DDBJ databases">
        <title>Genome public.</title>
        <authorList>
            <person name="Liu C."/>
            <person name="Sun Q."/>
        </authorList>
    </citation>
    <scope>NUCLEOTIDE SEQUENCE</scope>
    <source>
        <strain evidence="11">NSJ-52</strain>
    </source>
</reference>
<dbReference type="Proteomes" id="UP000607645">
    <property type="component" value="Unassembled WGS sequence"/>
</dbReference>
<keyword evidence="4" id="KW-1003">Cell membrane</keyword>
<dbReference type="Gene3D" id="3.40.50.300">
    <property type="entry name" value="P-loop containing nucleotide triphosphate hydrolases"/>
    <property type="match status" value="1"/>
</dbReference>
<dbReference type="GO" id="GO:0005524">
    <property type="term" value="F:ATP binding"/>
    <property type="evidence" value="ECO:0007669"/>
    <property type="project" value="UniProtKB-KW"/>
</dbReference>
<evidence type="ECO:0000256" key="9">
    <source>
        <dbReference type="ARBA" id="ARBA00023136"/>
    </source>
</evidence>
<evidence type="ECO:0000256" key="8">
    <source>
        <dbReference type="ARBA" id="ARBA00022967"/>
    </source>
</evidence>
<proteinExistence type="inferred from homology"/>
<organism evidence="11 12">
    <name type="scientific">Lawsonibacter faecis</name>
    <dbReference type="NCBI Taxonomy" id="2763052"/>
    <lineage>
        <taxon>Bacteria</taxon>
        <taxon>Bacillati</taxon>
        <taxon>Bacillota</taxon>
        <taxon>Clostridia</taxon>
        <taxon>Eubacteriales</taxon>
        <taxon>Oscillospiraceae</taxon>
        <taxon>Lawsonibacter</taxon>
    </lineage>
</organism>
<evidence type="ECO:0000313" key="11">
    <source>
        <dbReference type="EMBL" id="MBC5737794.1"/>
    </source>
</evidence>
<evidence type="ECO:0000256" key="6">
    <source>
        <dbReference type="ARBA" id="ARBA00022741"/>
    </source>
</evidence>